<evidence type="ECO:0000313" key="1">
    <source>
        <dbReference type="EMBL" id="MCK8784251.1"/>
    </source>
</evidence>
<proteinExistence type="predicted"/>
<reference evidence="1" key="1">
    <citation type="submission" date="2022-04" db="EMBL/GenBank/DDBJ databases">
        <title>Roseomonas acroporae sp. nov., isolated from coral Acropora digitifera.</title>
        <authorList>
            <person name="Sun H."/>
        </authorList>
    </citation>
    <scope>NUCLEOTIDE SEQUENCE</scope>
    <source>
        <strain evidence="1">NAR14</strain>
    </source>
</reference>
<sequence>MNWLDFLAVSEWPAVAAAGLAMFRRQIGALVARLGNKNQIAIPQLPKVSPLIEAAEELAAERLVSQGSSSPLAEGTPDPLHAAIDAEIELLTASDEYPSDYCLLRSWGSVERLARLQATALAKAQGKQHLSMAELTQALKLDGDDKALGRQLRDIRNRVADGEISVSPTDALRYRDLVVVLLRIIRERSAGQLN</sequence>
<gene>
    <name evidence="1" type="ORF">M0638_07655</name>
</gene>
<evidence type="ECO:0000313" key="2">
    <source>
        <dbReference type="Proteomes" id="UP001139516"/>
    </source>
</evidence>
<accession>A0A9X1Y667</accession>
<protein>
    <submittedName>
        <fullName evidence="1">Uncharacterized protein</fullName>
    </submittedName>
</protein>
<dbReference type="AlphaFoldDB" id="A0A9X1Y667"/>
<dbReference type="EMBL" id="JALPRX010000028">
    <property type="protein sequence ID" value="MCK8784251.1"/>
    <property type="molecule type" value="Genomic_DNA"/>
</dbReference>
<dbReference type="Proteomes" id="UP001139516">
    <property type="component" value="Unassembled WGS sequence"/>
</dbReference>
<comment type="caution">
    <text evidence="1">The sequence shown here is derived from an EMBL/GenBank/DDBJ whole genome shotgun (WGS) entry which is preliminary data.</text>
</comment>
<dbReference type="RefSeq" id="WP_248666377.1">
    <property type="nucleotide sequence ID" value="NZ_JALPRX010000028.1"/>
</dbReference>
<name>A0A9X1Y667_9PROT</name>
<keyword evidence="2" id="KW-1185">Reference proteome</keyword>
<organism evidence="1 2">
    <name type="scientific">Roseomonas acroporae</name>
    <dbReference type="NCBI Taxonomy" id="2937791"/>
    <lineage>
        <taxon>Bacteria</taxon>
        <taxon>Pseudomonadati</taxon>
        <taxon>Pseudomonadota</taxon>
        <taxon>Alphaproteobacteria</taxon>
        <taxon>Acetobacterales</taxon>
        <taxon>Roseomonadaceae</taxon>
        <taxon>Roseomonas</taxon>
    </lineage>
</organism>